<sequence length="258" mass="28706">MEMVLAFSPSGNFPGEHQLPPLCAGQGGSKDATLGRTRECPREKYRGKCGNLPEHPPGSSALLPHTYINGESSTGIKDATMYIELSGFAAEDSRRGARYIYMGTCIYGVGIRHLPRYLLRDARTKPQMKNPVSLFGLTQIIPGIMPTGLSILLLDSLVKDRPDGPQVECVGYCFALDCQAIRLTIFPFFKVHLNILVQRRYNSGIDHVGCMSQFLTIRSASLRDRRLDWTQPLECAFPVLGKARDEMTRVTRTSGLRR</sequence>
<dbReference type="Proteomes" id="UP000000724">
    <property type="component" value="Contig Pc00c21"/>
</dbReference>
<dbReference type="AlphaFoldDB" id="B6HLC5"/>
<organism evidence="1 2">
    <name type="scientific">Penicillium rubens (strain ATCC 28089 / DSM 1075 / NRRL 1951 / Wisconsin 54-1255)</name>
    <name type="common">Penicillium chrysogenum</name>
    <dbReference type="NCBI Taxonomy" id="500485"/>
    <lineage>
        <taxon>Eukaryota</taxon>
        <taxon>Fungi</taxon>
        <taxon>Dikarya</taxon>
        <taxon>Ascomycota</taxon>
        <taxon>Pezizomycotina</taxon>
        <taxon>Eurotiomycetes</taxon>
        <taxon>Eurotiomycetidae</taxon>
        <taxon>Eurotiales</taxon>
        <taxon>Aspergillaceae</taxon>
        <taxon>Penicillium</taxon>
        <taxon>Penicillium chrysogenum species complex</taxon>
    </lineage>
</organism>
<dbReference type="VEuPathDB" id="FungiDB:PCH_Pc21g16490"/>
<reference evidence="1 2" key="1">
    <citation type="journal article" date="2008" name="Nat. Biotechnol.">
        <title>Genome sequencing and analysis of the filamentous fungus Penicillium chrysogenum.</title>
        <authorList>
            <person name="van den Berg M.A."/>
            <person name="Albang R."/>
            <person name="Albermann K."/>
            <person name="Badger J.H."/>
            <person name="Daran J.-M."/>
            <person name="Driessen A.J.M."/>
            <person name="Garcia-Estrada C."/>
            <person name="Fedorova N.D."/>
            <person name="Harris D.M."/>
            <person name="Heijne W.H.M."/>
            <person name="Joardar V.S."/>
            <person name="Kiel J.A.K.W."/>
            <person name="Kovalchuk A."/>
            <person name="Martin J.F."/>
            <person name="Nierman W.C."/>
            <person name="Nijland J.G."/>
            <person name="Pronk J.T."/>
            <person name="Roubos J.A."/>
            <person name="van der Klei I.J."/>
            <person name="van Peij N.N.M.E."/>
            <person name="Veenhuis M."/>
            <person name="von Doehren H."/>
            <person name="Wagner C."/>
            <person name="Wortman J.R."/>
            <person name="Bovenberg R.A.L."/>
        </authorList>
    </citation>
    <scope>NUCLEOTIDE SEQUENCE [LARGE SCALE GENOMIC DNA]</scope>
    <source>
        <strain evidence="2">ATCC 28089 / DSM 1075 / NRRL 1951 / Wisconsin 54-1255</strain>
    </source>
</reference>
<evidence type="ECO:0000313" key="2">
    <source>
        <dbReference type="Proteomes" id="UP000000724"/>
    </source>
</evidence>
<proteinExistence type="predicted"/>
<dbReference type="EMBL" id="AM920436">
    <property type="protein sequence ID" value="CAP96546.1"/>
    <property type="molecule type" value="Genomic_DNA"/>
</dbReference>
<accession>B6HLC5</accession>
<keyword evidence="2" id="KW-1185">Reference proteome</keyword>
<dbReference type="OMA" id="LECAFPV"/>
<dbReference type="HOGENOM" id="CLU_1078086_0_0_1"/>
<evidence type="ECO:0000313" key="1">
    <source>
        <dbReference type="EMBL" id="CAP96546.1"/>
    </source>
</evidence>
<protein>
    <submittedName>
        <fullName evidence="1">Uncharacterized protein</fullName>
    </submittedName>
</protein>
<gene>
    <name evidence="1" type="ORF">Pc21g16490</name>
    <name evidence="1" type="ORF">PCH_Pc21g16490</name>
</gene>
<name>B6HLC5_PENRW</name>